<reference evidence="11 12" key="1">
    <citation type="submission" date="2016-10" db="EMBL/GenBank/DDBJ databases">
        <title>The whole genome sequencing and assembly of Bacillus simplex DSM 1321 strain.</title>
        <authorList>
            <person name="Park M.-K."/>
            <person name="Lee Y.-J."/>
            <person name="Yi H."/>
            <person name="Bahn Y.-S."/>
            <person name="Kim J.F."/>
            <person name="Lee D.-W."/>
        </authorList>
    </citation>
    <scope>NUCLEOTIDE SEQUENCE [LARGE SCALE GENOMIC DNA]</scope>
    <source>
        <strain evidence="11 12">DSM 1321</strain>
    </source>
</reference>
<evidence type="ECO:0000313" key="12">
    <source>
        <dbReference type="Proteomes" id="UP000214618"/>
    </source>
</evidence>
<dbReference type="SMART" id="SM00387">
    <property type="entry name" value="HATPase_c"/>
    <property type="match status" value="1"/>
</dbReference>
<dbReference type="SUPFAM" id="SSF47384">
    <property type="entry name" value="Homodimeric domain of signal transducing histidine kinase"/>
    <property type="match status" value="1"/>
</dbReference>
<evidence type="ECO:0000256" key="4">
    <source>
        <dbReference type="ARBA" id="ARBA00022679"/>
    </source>
</evidence>
<dbReference type="GO" id="GO:0000155">
    <property type="term" value="F:phosphorelay sensor kinase activity"/>
    <property type="evidence" value="ECO:0007669"/>
    <property type="project" value="InterPro"/>
</dbReference>
<dbReference type="InterPro" id="IPR035965">
    <property type="entry name" value="PAS-like_dom_sf"/>
</dbReference>
<gene>
    <name evidence="11" type="ORF">BS1321_05240</name>
</gene>
<feature type="domain" description="PAS" evidence="10">
    <location>
        <begin position="265"/>
        <end position="309"/>
    </location>
</feature>
<dbReference type="CDD" id="cd00082">
    <property type="entry name" value="HisKA"/>
    <property type="match status" value="1"/>
</dbReference>
<dbReference type="PANTHER" id="PTHR43065:SF34">
    <property type="entry name" value="SPORULATION KINASE A"/>
    <property type="match status" value="1"/>
</dbReference>
<dbReference type="Pfam" id="PF00989">
    <property type="entry name" value="PAS"/>
    <property type="match status" value="1"/>
</dbReference>
<evidence type="ECO:0000259" key="10">
    <source>
        <dbReference type="PROSITE" id="PS50112"/>
    </source>
</evidence>
<name>A0A223EDW2_9BACI</name>
<dbReference type="NCBIfam" id="TIGR00229">
    <property type="entry name" value="sensory_box"/>
    <property type="match status" value="2"/>
</dbReference>
<dbReference type="PROSITE" id="PS50109">
    <property type="entry name" value="HIS_KIN"/>
    <property type="match status" value="1"/>
</dbReference>
<evidence type="ECO:0000256" key="6">
    <source>
        <dbReference type="ARBA" id="ARBA00022777"/>
    </source>
</evidence>
<protein>
    <recommendedName>
        <fullName evidence="2">histidine kinase</fullName>
        <ecNumber evidence="2">2.7.13.3</ecNumber>
    </recommendedName>
</protein>
<evidence type="ECO:0000259" key="9">
    <source>
        <dbReference type="PROSITE" id="PS50109"/>
    </source>
</evidence>
<organism evidence="11 12">
    <name type="scientific">Peribacillus simplex NBRC 15720 = DSM 1321</name>
    <dbReference type="NCBI Taxonomy" id="1349754"/>
    <lineage>
        <taxon>Bacteria</taxon>
        <taxon>Bacillati</taxon>
        <taxon>Bacillota</taxon>
        <taxon>Bacilli</taxon>
        <taxon>Bacillales</taxon>
        <taxon>Bacillaceae</taxon>
        <taxon>Peribacillus</taxon>
    </lineage>
</organism>
<feature type="domain" description="PAS" evidence="10">
    <location>
        <begin position="145"/>
        <end position="215"/>
    </location>
</feature>
<evidence type="ECO:0000256" key="7">
    <source>
        <dbReference type="ARBA" id="ARBA00022840"/>
    </source>
</evidence>
<keyword evidence="7" id="KW-0067">ATP-binding</keyword>
<sequence length="724" mass="83353">MRGVNMNIGYENETEYKLEILKLNKQIEGFLNIFNSMSEPFIRVDEELRLTYANDAACALLETAKDQLESMKITDFLYVIPLNNQEVSSSLKTSNESERQIIQLHTGALKQIEFIRIGSLTEGQQFYRLGDVTLDVSSSRETRMSRQMFLDIFDTAIESIVLFDSSGIIMEVNHAFIHVLGIPKKEIVGKNMRDLISPDYRGYWDESIQRAFDGSNFKGEVEIKVGDELHHFTFSISSTVGNELYMSVLRRITESNIIEKKLETSERIFAELFDQSMDAIIFWNDDGIIFRVNHSACKIFESSREDLIGSYIWKYVYSNNHHFGQMMETFERDTQVRGELIYKMPNNQIKLLELTAKKHEGDGYNVTIFRNVSERWLIEKELRDSEKKFRKIFEGTLDGLILWNHEGFTDINEAGQKILEISKRKLLSLSVKGFIEKIPKNTPVLNAHIENVYKHEVYSSIIPITFEDGRVKHIEFLTRKNLYSNLNLSIFRDVSKNLEMQEQIRKSDTLNVVGELAAGIAHEIRNPMTALKGFIQLLEDGVKGEFSTYFHVITSEIKRIETIITEFLVLAKPQALKIFKQDVHTILRETLELLAAQALLENIQFETDFEVDEFKVLCEANQLKQVFINIIKNALEVMPDGGSVHIKTSRFSKKYVCISITDQGMGISTEMLKKLGEPFYTTKDRGTGLGLMVSYKIIEEHNGYIEVESEVGKGTSFHIYLPFE</sequence>
<evidence type="ECO:0000256" key="2">
    <source>
        <dbReference type="ARBA" id="ARBA00012438"/>
    </source>
</evidence>
<dbReference type="InterPro" id="IPR005467">
    <property type="entry name" value="His_kinase_dom"/>
</dbReference>
<dbReference type="InterPro" id="IPR004358">
    <property type="entry name" value="Sig_transdc_His_kin-like_C"/>
</dbReference>
<dbReference type="SMART" id="SM00388">
    <property type="entry name" value="HisKA"/>
    <property type="match status" value="1"/>
</dbReference>
<dbReference type="AlphaFoldDB" id="A0A223EDW2"/>
<dbReference type="EMBL" id="CP017704">
    <property type="protein sequence ID" value="ASS93428.1"/>
    <property type="molecule type" value="Genomic_DNA"/>
</dbReference>
<dbReference type="OrthoDB" id="9815750at2"/>
<dbReference type="Gene3D" id="1.10.287.130">
    <property type="match status" value="1"/>
</dbReference>
<dbReference type="Pfam" id="PF13188">
    <property type="entry name" value="PAS_8"/>
    <property type="match status" value="1"/>
</dbReference>
<keyword evidence="6" id="KW-0418">Kinase</keyword>
<dbReference type="PROSITE" id="PS50112">
    <property type="entry name" value="PAS"/>
    <property type="match status" value="2"/>
</dbReference>
<feature type="domain" description="Histidine kinase" evidence="9">
    <location>
        <begin position="519"/>
        <end position="724"/>
    </location>
</feature>
<dbReference type="InterPro" id="IPR003594">
    <property type="entry name" value="HATPase_dom"/>
</dbReference>
<evidence type="ECO:0000256" key="5">
    <source>
        <dbReference type="ARBA" id="ARBA00022741"/>
    </source>
</evidence>
<dbReference type="Pfam" id="PF02518">
    <property type="entry name" value="HATPase_c"/>
    <property type="match status" value="1"/>
</dbReference>
<dbReference type="Pfam" id="PF00512">
    <property type="entry name" value="HisKA"/>
    <property type="match status" value="1"/>
</dbReference>
<dbReference type="PRINTS" id="PR00344">
    <property type="entry name" value="BCTRLSENSOR"/>
</dbReference>
<dbReference type="InterPro" id="IPR003661">
    <property type="entry name" value="HisK_dim/P_dom"/>
</dbReference>
<keyword evidence="8" id="KW-0902">Two-component regulatory system</keyword>
<comment type="catalytic activity">
    <reaction evidence="1">
        <text>ATP + protein L-histidine = ADP + protein N-phospho-L-histidine.</text>
        <dbReference type="EC" id="2.7.13.3"/>
    </reaction>
</comment>
<dbReference type="CDD" id="cd00130">
    <property type="entry name" value="PAS"/>
    <property type="match status" value="3"/>
</dbReference>
<dbReference type="Gene3D" id="3.30.450.20">
    <property type="entry name" value="PAS domain"/>
    <property type="match status" value="4"/>
</dbReference>
<dbReference type="SUPFAM" id="SSF55874">
    <property type="entry name" value="ATPase domain of HSP90 chaperone/DNA topoisomerase II/histidine kinase"/>
    <property type="match status" value="1"/>
</dbReference>
<keyword evidence="3" id="KW-0597">Phosphoprotein</keyword>
<dbReference type="InterPro" id="IPR036097">
    <property type="entry name" value="HisK_dim/P_sf"/>
</dbReference>
<dbReference type="GO" id="GO:0005524">
    <property type="term" value="F:ATP binding"/>
    <property type="evidence" value="ECO:0007669"/>
    <property type="project" value="UniProtKB-KW"/>
</dbReference>
<evidence type="ECO:0000256" key="3">
    <source>
        <dbReference type="ARBA" id="ARBA00022553"/>
    </source>
</evidence>
<evidence type="ECO:0000256" key="1">
    <source>
        <dbReference type="ARBA" id="ARBA00000085"/>
    </source>
</evidence>
<dbReference type="SMART" id="SM00091">
    <property type="entry name" value="PAS"/>
    <property type="match status" value="4"/>
</dbReference>
<dbReference type="InterPro" id="IPR013767">
    <property type="entry name" value="PAS_fold"/>
</dbReference>
<dbReference type="PANTHER" id="PTHR43065">
    <property type="entry name" value="SENSOR HISTIDINE KINASE"/>
    <property type="match status" value="1"/>
</dbReference>
<dbReference type="EC" id="2.7.13.3" evidence="2"/>
<dbReference type="Proteomes" id="UP000214618">
    <property type="component" value="Chromosome"/>
</dbReference>
<dbReference type="Pfam" id="PF13426">
    <property type="entry name" value="PAS_9"/>
    <property type="match status" value="1"/>
</dbReference>
<dbReference type="Gene3D" id="3.30.565.10">
    <property type="entry name" value="Histidine kinase-like ATPase, C-terminal domain"/>
    <property type="match status" value="1"/>
</dbReference>
<dbReference type="GO" id="GO:0006355">
    <property type="term" value="P:regulation of DNA-templated transcription"/>
    <property type="evidence" value="ECO:0007669"/>
    <property type="project" value="InterPro"/>
</dbReference>
<dbReference type="InterPro" id="IPR000014">
    <property type="entry name" value="PAS"/>
</dbReference>
<keyword evidence="4" id="KW-0808">Transferase</keyword>
<dbReference type="SUPFAM" id="SSF55785">
    <property type="entry name" value="PYP-like sensor domain (PAS domain)"/>
    <property type="match status" value="4"/>
</dbReference>
<accession>A0A223EDW2</accession>
<keyword evidence="5" id="KW-0547">Nucleotide-binding</keyword>
<proteinExistence type="predicted"/>
<dbReference type="InterPro" id="IPR036890">
    <property type="entry name" value="HATPase_C_sf"/>
</dbReference>
<evidence type="ECO:0000313" key="11">
    <source>
        <dbReference type="EMBL" id="ASS93428.1"/>
    </source>
</evidence>
<evidence type="ECO:0000256" key="8">
    <source>
        <dbReference type="ARBA" id="ARBA00023012"/>
    </source>
</evidence>